<dbReference type="EMBL" id="JANPWB010000009">
    <property type="protein sequence ID" value="KAJ1152614.1"/>
    <property type="molecule type" value="Genomic_DNA"/>
</dbReference>
<dbReference type="AlphaFoldDB" id="A0AAV7RN56"/>
<name>A0AAV7RN56_PLEWA</name>
<organism evidence="2 3">
    <name type="scientific">Pleurodeles waltl</name>
    <name type="common">Iberian ribbed newt</name>
    <dbReference type="NCBI Taxonomy" id="8319"/>
    <lineage>
        <taxon>Eukaryota</taxon>
        <taxon>Metazoa</taxon>
        <taxon>Chordata</taxon>
        <taxon>Craniata</taxon>
        <taxon>Vertebrata</taxon>
        <taxon>Euteleostomi</taxon>
        <taxon>Amphibia</taxon>
        <taxon>Batrachia</taxon>
        <taxon>Caudata</taxon>
        <taxon>Salamandroidea</taxon>
        <taxon>Salamandridae</taxon>
        <taxon>Pleurodelinae</taxon>
        <taxon>Pleurodeles</taxon>
    </lineage>
</organism>
<feature type="region of interest" description="Disordered" evidence="1">
    <location>
        <begin position="65"/>
        <end position="84"/>
    </location>
</feature>
<comment type="caution">
    <text evidence="2">The sequence shown here is derived from an EMBL/GenBank/DDBJ whole genome shotgun (WGS) entry which is preliminary data.</text>
</comment>
<accession>A0AAV7RN56</accession>
<dbReference type="Proteomes" id="UP001066276">
    <property type="component" value="Chromosome 5"/>
</dbReference>
<sequence length="84" mass="9649">MKPYYDATLLDLLARPMDCDGAVDLFFMNKMIQEAGFIKTAKLPKKTRLERIFLTPLNVNTTLQCTKSKKKKAQSDTQENHDLL</sequence>
<proteinExistence type="predicted"/>
<reference evidence="2" key="1">
    <citation type="journal article" date="2022" name="bioRxiv">
        <title>Sequencing and chromosome-scale assembly of the giantPleurodeles waltlgenome.</title>
        <authorList>
            <person name="Brown T."/>
            <person name="Elewa A."/>
            <person name="Iarovenko S."/>
            <person name="Subramanian E."/>
            <person name="Araus A.J."/>
            <person name="Petzold A."/>
            <person name="Susuki M."/>
            <person name="Suzuki K.-i.T."/>
            <person name="Hayashi T."/>
            <person name="Toyoda A."/>
            <person name="Oliveira C."/>
            <person name="Osipova E."/>
            <person name="Leigh N.D."/>
            <person name="Simon A."/>
            <person name="Yun M.H."/>
        </authorList>
    </citation>
    <scope>NUCLEOTIDE SEQUENCE</scope>
    <source>
        <strain evidence="2">20211129_DDA</strain>
        <tissue evidence="2">Liver</tissue>
    </source>
</reference>
<evidence type="ECO:0000313" key="3">
    <source>
        <dbReference type="Proteomes" id="UP001066276"/>
    </source>
</evidence>
<protein>
    <submittedName>
        <fullName evidence="2">Uncharacterized protein</fullName>
    </submittedName>
</protein>
<evidence type="ECO:0000256" key="1">
    <source>
        <dbReference type="SAM" id="MobiDB-lite"/>
    </source>
</evidence>
<gene>
    <name evidence="2" type="ORF">NDU88_005389</name>
</gene>
<keyword evidence="3" id="KW-1185">Reference proteome</keyword>
<evidence type="ECO:0000313" key="2">
    <source>
        <dbReference type="EMBL" id="KAJ1152614.1"/>
    </source>
</evidence>